<dbReference type="InterPro" id="IPR016039">
    <property type="entry name" value="Thiolase-like"/>
</dbReference>
<evidence type="ECO:0000259" key="4">
    <source>
        <dbReference type="Pfam" id="PF00195"/>
    </source>
</evidence>
<gene>
    <name evidence="6" type="ORF">Pla111_20890</name>
</gene>
<keyword evidence="2 6" id="KW-0808">Transferase</keyword>
<dbReference type="InterPro" id="IPR001099">
    <property type="entry name" value="Chalcone/stilbene_synt_N"/>
</dbReference>
<reference evidence="6 7" key="1">
    <citation type="submission" date="2019-02" db="EMBL/GenBank/DDBJ databases">
        <title>Deep-cultivation of Planctomycetes and their phenomic and genomic characterization uncovers novel biology.</title>
        <authorList>
            <person name="Wiegand S."/>
            <person name="Jogler M."/>
            <person name="Boedeker C."/>
            <person name="Pinto D."/>
            <person name="Vollmers J."/>
            <person name="Rivas-Marin E."/>
            <person name="Kohn T."/>
            <person name="Peeters S.H."/>
            <person name="Heuer A."/>
            <person name="Rast P."/>
            <person name="Oberbeckmann S."/>
            <person name="Bunk B."/>
            <person name="Jeske O."/>
            <person name="Meyerdierks A."/>
            <person name="Storesund J.E."/>
            <person name="Kallscheuer N."/>
            <person name="Luecker S."/>
            <person name="Lage O.M."/>
            <person name="Pohl T."/>
            <person name="Merkel B.J."/>
            <person name="Hornburger P."/>
            <person name="Mueller R.-W."/>
            <person name="Bruemmer F."/>
            <person name="Labrenz M."/>
            <person name="Spormann A.M."/>
            <person name="Op Den Camp H."/>
            <person name="Overmann J."/>
            <person name="Amann R."/>
            <person name="Jetten M.S.M."/>
            <person name="Mascher T."/>
            <person name="Medema M.H."/>
            <person name="Devos D.P."/>
            <person name="Kaster A.-K."/>
            <person name="Ovreas L."/>
            <person name="Rohde M."/>
            <person name="Galperin M.Y."/>
            <person name="Jogler C."/>
        </authorList>
    </citation>
    <scope>NUCLEOTIDE SEQUENCE [LARGE SCALE GENOMIC DNA]</scope>
    <source>
        <strain evidence="6 7">Pla111</strain>
    </source>
</reference>
<evidence type="ECO:0000256" key="1">
    <source>
        <dbReference type="ARBA" id="ARBA00005531"/>
    </source>
</evidence>
<evidence type="ECO:0000313" key="7">
    <source>
        <dbReference type="Proteomes" id="UP000318995"/>
    </source>
</evidence>
<comment type="similarity">
    <text evidence="1">Belongs to the thiolase-like superfamily. Chalcone/stilbene synthases family.</text>
</comment>
<dbReference type="AlphaFoldDB" id="A0A5C5VZC7"/>
<organism evidence="6 7">
    <name type="scientific">Botrimarina hoheduenensis</name>
    <dbReference type="NCBI Taxonomy" id="2528000"/>
    <lineage>
        <taxon>Bacteria</taxon>
        <taxon>Pseudomonadati</taxon>
        <taxon>Planctomycetota</taxon>
        <taxon>Planctomycetia</taxon>
        <taxon>Pirellulales</taxon>
        <taxon>Lacipirellulaceae</taxon>
        <taxon>Botrimarina</taxon>
    </lineage>
</organism>
<comment type="caution">
    <text evidence="6">The sequence shown here is derived from an EMBL/GenBank/DDBJ whole genome shotgun (WGS) entry which is preliminary data.</text>
</comment>
<dbReference type="OrthoDB" id="9786288at2"/>
<evidence type="ECO:0000256" key="2">
    <source>
        <dbReference type="ARBA" id="ARBA00022679"/>
    </source>
</evidence>
<feature type="domain" description="Chalcone/stilbene synthase N-terminal" evidence="4">
    <location>
        <begin position="7"/>
        <end position="206"/>
    </location>
</feature>
<feature type="domain" description="Chalcone/stilbene synthase C-terminal" evidence="5">
    <location>
        <begin position="223"/>
        <end position="352"/>
    </location>
</feature>
<proteinExistence type="inferred from homology"/>
<keyword evidence="6" id="KW-0012">Acyltransferase</keyword>
<dbReference type="InterPro" id="IPR011141">
    <property type="entry name" value="Polyketide_synthase_type-III"/>
</dbReference>
<evidence type="ECO:0000313" key="6">
    <source>
        <dbReference type="EMBL" id="TWT43139.1"/>
    </source>
</evidence>
<dbReference type="PANTHER" id="PTHR11877">
    <property type="entry name" value="HYDROXYMETHYLGLUTARYL-COA SYNTHASE"/>
    <property type="match status" value="1"/>
</dbReference>
<accession>A0A5C5VZC7</accession>
<keyword evidence="7" id="KW-1185">Reference proteome</keyword>
<sequence>MSFYLHGLGVAAPDHVLNRADAIELARRVACETDKQQRLVEVLHRRSGVEERRTCVPYTEAFRWEGDPNGPTIAERTDWYETHAAPLAIRSTQAALADSGIAPAEVTHLVTVSCTGFEAPGVDLALIHELGFSPDTQRVNVGFMGCHGAINGLRVAGGLAAAEPDATVLLVATELCSIHYCFHWDNERVAGNALFADGSGAVIGRSTPPPDSAAKPWRLAATGSRVLPHTQELITWRVRNHGFEMGLSAELPGVIEETLGDWLPAWLERHGVAMNDVRSWAIHPGGPRIVSACRTALGLDESATAASLAVLSEYGNMSSATALFVMRRLRDEGAAAPCVALGFGPGVVAEAALWV</sequence>
<dbReference type="Pfam" id="PF00195">
    <property type="entry name" value="Chal_sti_synt_N"/>
    <property type="match status" value="1"/>
</dbReference>
<dbReference type="GO" id="GO:0016747">
    <property type="term" value="F:acyltransferase activity, transferring groups other than amino-acyl groups"/>
    <property type="evidence" value="ECO:0007669"/>
    <property type="project" value="InterPro"/>
</dbReference>
<dbReference type="InterPro" id="IPR012328">
    <property type="entry name" value="Chalcone/stilbene_synt_C"/>
</dbReference>
<dbReference type="GO" id="GO:0030639">
    <property type="term" value="P:polyketide biosynthetic process"/>
    <property type="evidence" value="ECO:0007669"/>
    <property type="project" value="TreeGrafter"/>
</dbReference>
<dbReference type="RefSeq" id="WP_146574011.1">
    <property type="nucleotide sequence ID" value="NZ_SJPH01000004.1"/>
</dbReference>
<dbReference type="SUPFAM" id="SSF53901">
    <property type="entry name" value="Thiolase-like"/>
    <property type="match status" value="2"/>
</dbReference>
<feature type="active site" description="Acyl-thioester intermediate" evidence="3">
    <location>
        <position position="146"/>
    </location>
</feature>
<evidence type="ECO:0000256" key="3">
    <source>
        <dbReference type="PIRSR" id="PIRSR000451-1"/>
    </source>
</evidence>
<dbReference type="Proteomes" id="UP000318995">
    <property type="component" value="Unassembled WGS sequence"/>
</dbReference>
<name>A0A5C5VZC7_9BACT</name>
<dbReference type="PIRSF" id="PIRSF000451">
    <property type="entry name" value="PKS_III"/>
    <property type="match status" value="1"/>
</dbReference>
<dbReference type="EMBL" id="SJPH01000004">
    <property type="protein sequence ID" value="TWT43139.1"/>
    <property type="molecule type" value="Genomic_DNA"/>
</dbReference>
<dbReference type="Pfam" id="PF02797">
    <property type="entry name" value="Chal_sti_synt_C"/>
    <property type="match status" value="1"/>
</dbReference>
<evidence type="ECO:0000259" key="5">
    <source>
        <dbReference type="Pfam" id="PF02797"/>
    </source>
</evidence>
<protein>
    <submittedName>
        <fullName evidence="6">Alpha-pyrone synthesis polyketide synthase-like Pks18</fullName>
        <ecNumber evidence="6">2.3.1.-</ecNumber>
    </submittedName>
</protein>
<dbReference type="PANTHER" id="PTHR11877:SF46">
    <property type="entry name" value="TYPE III POLYKETIDE SYNTHASE A"/>
    <property type="match status" value="1"/>
</dbReference>
<dbReference type="Gene3D" id="3.40.47.10">
    <property type="match status" value="2"/>
</dbReference>
<dbReference type="EC" id="2.3.1.-" evidence="6"/>
<dbReference type="CDD" id="cd00831">
    <property type="entry name" value="CHS_like"/>
    <property type="match status" value="1"/>
</dbReference>